<dbReference type="AlphaFoldDB" id="A0A2H0BWG1"/>
<evidence type="ECO:0000313" key="3">
    <source>
        <dbReference type="Proteomes" id="UP000231246"/>
    </source>
</evidence>
<keyword evidence="1" id="KW-0812">Transmembrane</keyword>
<feature type="transmembrane region" description="Helical" evidence="1">
    <location>
        <begin position="65"/>
        <end position="94"/>
    </location>
</feature>
<evidence type="ECO:0000256" key="1">
    <source>
        <dbReference type="SAM" id="Phobius"/>
    </source>
</evidence>
<feature type="transmembrane region" description="Helical" evidence="1">
    <location>
        <begin position="15"/>
        <end position="35"/>
    </location>
</feature>
<dbReference type="EMBL" id="PCTA01000009">
    <property type="protein sequence ID" value="PIP62017.1"/>
    <property type="molecule type" value="Genomic_DNA"/>
</dbReference>
<gene>
    <name evidence="2" type="ORF">COW99_01290</name>
</gene>
<reference evidence="2 3" key="1">
    <citation type="submission" date="2017-09" db="EMBL/GenBank/DDBJ databases">
        <title>Depth-based differentiation of microbial function through sediment-hosted aquifers and enrichment of novel symbionts in the deep terrestrial subsurface.</title>
        <authorList>
            <person name="Probst A.J."/>
            <person name="Ladd B."/>
            <person name="Jarett J.K."/>
            <person name="Geller-Mcgrath D.E."/>
            <person name="Sieber C.M."/>
            <person name="Emerson J.B."/>
            <person name="Anantharaman K."/>
            <person name="Thomas B.C."/>
            <person name="Malmstrom R."/>
            <person name="Stieglmeier M."/>
            <person name="Klingl A."/>
            <person name="Woyke T."/>
            <person name="Ryan C.M."/>
            <person name="Banfield J.F."/>
        </authorList>
    </citation>
    <scope>NUCLEOTIDE SEQUENCE [LARGE SCALE GENOMIC DNA]</scope>
    <source>
        <strain evidence="2">CG22_combo_CG10-13_8_21_14_all_38_20</strain>
    </source>
</reference>
<keyword evidence="1" id="KW-1133">Transmembrane helix</keyword>
<evidence type="ECO:0000313" key="2">
    <source>
        <dbReference type="EMBL" id="PIP62017.1"/>
    </source>
</evidence>
<organism evidence="2 3">
    <name type="scientific">Candidatus Roizmanbacteria bacterium CG22_combo_CG10-13_8_21_14_all_38_20</name>
    <dbReference type="NCBI Taxonomy" id="1974862"/>
    <lineage>
        <taxon>Bacteria</taxon>
        <taxon>Candidatus Roizmaniibacteriota</taxon>
    </lineage>
</organism>
<protein>
    <submittedName>
        <fullName evidence="2">Uncharacterized protein</fullName>
    </submittedName>
</protein>
<feature type="transmembrane region" description="Helical" evidence="1">
    <location>
        <begin position="42"/>
        <end position="59"/>
    </location>
</feature>
<accession>A0A2H0BWG1</accession>
<name>A0A2H0BWG1_9BACT</name>
<proteinExistence type="predicted"/>
<comment type="caution">
    <text evidence="2">The sequence shown here is derived from an EMBL/GenBank/DDBJ whole genome shotgun (WGS) entry which is preliminary data.</text>
</comment>
<sequence>MLFKLQKYVFDEKDAFLVLFGSFLLGSNLFTISTAPFRFDSLVTLFLFLLVSRITSAHLQSFTFYAVILIGLYASILLSPATLALFYLIFLLALRKLFLM</sequence>
<dbReference type="Proteomes" id="UP000231246">
    <property type="component" value="Unassembled WGS sequence"/>
</dbReference>
<keyword evidence="1" id="KW-0472">Membrane</keyword>